<dbReference type="Proteomes" id="UP000183018">
    <property type="component" value="Unassembled WGS sequence"/>
</dbReference>
<sequence>MPTLTFRKAQRTDLETIVALLASDPLGQSREDASTPLPAPYVSAFEAIDTDPNQLLVVVTEAGKVIGTLQLTFLPNISRLGAWRAQIEAVRIDPNCRSAGIGREMFLWAFEQARARGCQLIQLSCDHTRKQAQRFYEGLGFEASHIGYKKVL</sequence>
<evidence type="ECO:0000259" key="3">
    <source>
        <dbReference type="PROSITE" id="PS51186"/>
    </source>
</evidence>
<dbReference type="PROSITE" id="PS51186">
    <property type="entry name" value="GNAT"/>
    <property type="match status" value="1"/>
</dbReference>
<reference evidence="5" key="1">
    <citation type="submission" date="2016-10" db="EMBL/GenBank/DDBJ databases">
        <authorList>
            <person name="Varghese N."/>
            <person name="Submissions S."/>
        </authorList>
    </citation>
    <scope>NUCLEOTIDE SEQUENCE [LARGE SCALE GENOMIC DNA]</scope>
    <source>
        <strain evidence="5">LMG 22563</strain>
    </source>
</reference>
<evidence type="ECO:0000313" key="5">
    <source>
        <dbReference type="Proteomes" id="UP000183018"/>
    </source>
</evidence>
<name>A0A1I3JVH4_9GAMM</name>
<evidence type="ECO:0000256" key="1">
    <source>
        <dbReference type="ARBA" id="ARBA00022679"/>
    </source>
</evidence>
<accession>A0A1I3JVH4</accession>
<dbReference type="STRING" id="289370.SAMN05216602_2081"/>
<dbReference type="PANTHER" id="PTHR43877">
    <property type="entry name" value="AMINOALKYLPHOSPHONATE N-ACETYLTRANSFERASE-RELATED-RELATED"/>
    <property type="match status" value="1"/>
</dbReference>
<keyword evidence="2" id="KW-0012">Acyltransferase</keyword>
<organism evidence="4 5">
    <name type="scientific">Phytopseudomonas argentinensis</name>
    <dbReference type="NCBI Taxonomy" id="289370"/>
    <lineage>
        <taxon>Bacteria</taxon>
        <taxon>Pseudomonadati</taxon>
        <taxon>Pseudomonadota</taxon>
        <taxon>Gammaproteobacteria</taxon>
        <taxon>Pseudomonadales</taxon>
        <taxon>Pseudomonadaceae</taxon>
        <taxon>Phytopseudomonas</taxon>
    </lineage>
</organism>
<keyword evidence="1" id="KW-0808">Transferase</keyword>
<protein>
    <submittedName>
        <fullName evidence="4">Ribosomal protein S18 acetylase RimI</fullName>
    </submittedName>
</protein>
<dbReference type="GO" id="GO:0016747">
    <property type="term" value="F:acyltransferase activity, transferring groups other than amino-acyl groups"/>
    <property type="evidence" value="ECO:0007669"/>
    <property type="project" value="InterPro"/>
</dbReference>
<dbReference type="PANTHER" id="PTHR43877:SF2">
    <property type="entry name" value="AMINOALKYLPHOSPHONATE N-ACETYLTRANSFERASE-RELATED"/>
    <property type="match status" value="1"/>
</dbReference>
<dbReference type="RefSeq" id="WP_074882879.1">
    <property type="nucleotide sequence ID" value="NZ_FORC01000002.1"/>
</dbReference>
<gene>
    <name evidence="4" type="ORF">SAMN05216602_2081</name>
</gene>
<dbReference type="GO" id="GO:0005840">
    <property type="term" value="C:ribosome"/>
    <property type="evidence" value="ECO:0007669"/>
    <property type="project" value="UniProtKB-KW"/>
</dbReference>
<proteinExistence type="predicted"/>
<dbReference type="InterPro" id="IPR000182">
    <property type="entry name" value="GNAT_dom"/>
</dbReference>
<evidence type="ECO:0000313" key="4">
    <source>
        <dbReference type="EMBL" id="SFI64018.1"/>
    </source>
</evidence>
<feature type="domain" description="N-acetyltransferase" evidence="3">
    <location>
        <begin position="4"/>
        <end position="152"/>
    </location>
</feature>
<dbReference type="AlphaFoldDB" id="A0A1I3JVH4"/>
<keyword evidence="4" id="KW-0689">Ribosomal protein</keyword>
<dbReference type="EMBL" id="FORC01000002">
    <property type="protein sequence ID" value="SFI64018.1"/>
    <property type="molecule type" value="Genomic_DNA"/>
</dbReference>
<dbReference type="Gene3D" id="3.40.630.30">
    <property type="match status" value="1"/>
</dbReference>
<evidence type="ECO:0000256" key="2">
    <source>
        <dbReference type="ARBA" id="ARBA00023315"/>
    </source>
</evidence>
<keyword evidence="4" id="KW-0687">Ribonucleoprotein</keyword>
<dbReference type="InterPro" id="IPR016181">
    <property type="entry name" value="Acyl_CoA_acyltransferase"/>
</dbReference>
<dbReference type="InterPro" id="IPR050832">
    <property type="entry name" value="Bact_Acetyltransf"/>
</dbReference>
<dbReference type="OrthoDB" id="9797826at2"/>
<dbReference type="SUPFAM" id="SSF55729">
    <property type="entry name" value="Acyl-CoA N-acyltransferases (Nat)"/>
    <property type="match status" value="1"/>
</dbReference>
<dbReference type="CDD" id="cd04301">
    <property type="entry name" value="NAT_SF"/>
    <property type="match status" value="1"/>
</dbReference>
<keyword evidence="5" id="KW-1185">Reference proteome</keyword>
<dbReference type="Pfam" id="PF00583">
    <property type="entry name" value="Acetyltransf_1"/>
    <property type="match status" value="1"/>
</dbReference>